<dbReference type="InterPro" id="IPR043502">
    <property type="entry name" value="DNA/RNA_pol_sf"/>
</dbReference>
<evidence type="ECO:0000259" key="4">
    <source>
        <dbReference type="PROSITE" id="PS50158"/>
    </source>
</evidence>
<dbReference type="InterPro" id="IPR043128">
    <property type="entry name" value="Rev_trsase/Diguanyl_cyclase"/>
</dbReference>
<organism evidence="6 7">
    <name type="scientific">Tanacetum coccineum</name>
    <dbReference type="NCBI Taxonomy" id="301880"/>
    <lineage>
        <taxon>Eukaryota</taxon>
        <taxon>Viridiplantae</taxon>
        <taxon>Streptophyta</taxon>
        <taxon>Embryophyta</taxon>
        <taxon>Tracheophyta</taxon>
        <taxon>Spermatophyta</taxon>
        <taxon>Magnoliopsida</taxon>
        <taxon>eudicotyledons</taxon>
        <taxon>Gunneridae</taxon>
        <taxon>Pentapetalae</taxon>
        <taxon>asterids</taxon>
        <taxon>campanulids</taxon>
        <taxon>Asterales</taxon>
        <taxon>Asteraceae</taxon>
        <taxon>Asteroideae</taxon>
        <taxon>Anthemideae</taxon>
        <taxon>Anthemidinae</taxon>
        <taxon>Tanacetum</taxon>
    </lineage>
</organism>
<dbReference type="EMBL" id="BQNB010013914">
    <property type="protein sequence ID" value="GJT21761.1"/>
    <property type="molecule type" value="Genomic_DNA"/>
</dbReference>
<evidence type="ECO:0000256" key="1">
    <source>
        <dbReference type="PROSITE-ProRule" id="PRU00047"/>
    </source>
</evidence>
<evidence type="ECO:0000256" key="2">
    <source>
        <dbReference type="SAM" id="Coils"/>
    </source>
</evidence>
<protein>
    <submittedName>
        <fullName evidence="6">Ribonuclease H-like domain-containing protein</fullName>
    </submittedName>
</protein>
<feature type="coiled-coil region" evidence="2">
    <location>
        <begin position="1624"/>
        <end position="1676"/>
    </location>
</feature>
<feature type="domain" description="Reverse transcriptase" evidence="5">
    <location>
        <begin position="1"/>
        <end position="254"/>
    </location>
</feature>
<dbReference type="Pfam" id="PF08284">
    <property type="entry name" value="RVP_2"/>
    <property type="match status" value="1"/>
</dbReference>
<dbReference type="InterPro" id="IPR036875">
    <property type="entry name" value="Znf_CCHC_sf"/>
</dbReference>
<feature type="region of interest" description="Disordered" evidence="3">
    <location>
        <begin position="1315"/>
        <end position="1346"/>
    </location>
</feature>
<dbReference type="Pfam" id="PF14223">
    <property type="entry name" value="Retrotran_gag_2"/>
    <property type="match status" value="1"/>
</dbReference>
<feature type="compositionally biased region" description="Polar residues" evidence="3">
    <location>
        <begin position="1317"/>
        <end position="1346"/>
    </location>
</feature>
<feature type="region of interest" description="Disordered" evidence="3">
    <location>
        <begin position="1601"/>
        <end position="1624"/>
    </location>
</feature>
<evidence type="ECO:0000256" key="3">
    <source>
        <dbReference type="SAM" id="MobiDB-lite"/>
    </source>
</evidence>
<evidence type="ECO:0000313" key="6">
    <source>
        <dbReference type="EMBL" id="GJT21761.1"/>
    </source>
</evidence>
<keyword evidence="1" id="KW-0479">Metal-binding</keyword>
<sequence length="1982" mass="224511">MPIKLGSFDVVIGMDWLSKYHARIICDEKVVHIPIDGETLIIRVMEKKSDEKRLEDIPVVREFPKVFPKDLPGLPPVRQVEFQIDLNPGAAPVARAPYRLAPSEIQELSGQLQELAYQGFIRPSTLPWGAPVLFVKKKDGSLRMCYHQLRVRDEDIPKTAFRTRYEHYEFHVMPFGLTNAPAVFMDLMNHVCKPYLDKFVIVFIDDILIYSRNKEEHANHLRIILELLKNEKLYAKFSKCDFWISIVQFLGHVIDNQGIHVDLAKIKVVKDWASPTTPTEKNKKYIWGEDQESVFQLLKQKVCEAPNLALPEGNDDFIVYCDASHQERIEHETTPMVRIIADYDCEIRYHPGKENVIEDALSQKERIKPLRILKTIGPVAYKLELPEELSNIHSTFYVSNLKKCLSNESLIIPMKELRLDDKLNFVEEPVEIMDREVKQLRQSRTLYSHSKIMESESAQTTRFLAKTAFSASSMTNGSYGLFMRALELKFHEDVLEEMDLKLAISIKLVLNVLRQECFIRETEVIGIKKAGLGIKKQGLGGQRSAQDEMSEGGRSSSKAMLDIDGAGFDWSFMTEEEALLHRPTIDLAKLMVLRSLNSLNLKDIELRRNFAPTAVLTKSGLVPISTARQSSLRAAAPVSTARPIKTAVPKPFMNVVNSVNTAKGKRVISAVGEQGNMLLSLEFKVLVVYHTTNGHQFTMSNRQEIIGYSRANDNYGPRCPSLTILGDVNAAMRRGFGIAGIIGQTKDIYSDYALWEIIEDGNSFKPVARTTTNADGTSTSTIHGAVIAEEKIQKKNDLKARSILMMTLPSEHLLTFNQYKDAKTLFEAIKARFGGNEATKNTQKTLLKQMYENFNASSSESLDSIFTRLQKIISQLAILGENISQEDLNIKFLRSLPSEWSMHVVVWRNKADLGSISFDDLYKNLKIVEQEVKRSVISSSNSSSQNVAFVSTPSSTNDVNTANVHVSTASSSLSTANTTDNTVRLSDATIYAFLANQPNGSQLVHEDLEQIHEDNLEEIDLKWQLALLSLNARKFYQRTGKKIIINGSDTAGYDKSKVECFNCHKMGHFARECRGPRNQESRPRNQESRPRSQDSSRRTVNVEESSSKAMLAIDGVGFDWSFMTEEEIPTNFSLMAFSDSEVHNNKTCPKTCLKSFEGLKSQYDNLRIELNKFEFDLANYKRGLASVEEQLVFYKKIKERLKKEKDSNQIKIDNFENASKSLDKLIGCQISDNNRKGVGYNAVAPPLTSLFAPPTIDLSNSGLEEFKQPEFRGYGVKVNKSVSENSSNEIKKTSGAPIIEDWVSDCDEDDTLEKVSESANVQKPKQANQPRKISQNLKNNSTNWNTPMSKKLGVGFQFTLKACFGICQREVRPVWNNAMRTNHQNFSNSRSNFAPTAVLTKSGLVPISTARQSSSRAAAPVSTARPIKTVAPKPFVNVVKSKPNTFQKSHSPSRRSFYQHTALKNRNLNNRVNTVKVNSVNTAKGKRVISVVGEQGINDVKSKACWVWRPKIKVLDHVSKNNGSYICKQFDYVDPTGLEFKVLVVYHTTNSHQFTMSNRQERIGYSRANDNWISKIDCLLSSEVGDEAVHKELGDRMERAATTASSFKAEQDSGGYTPGSDEGSKKLNELCTKLSEKVTNLEQDLKQTKQVYGKALTKLVKKVKHLEDQLKSTTKRRKAKVVISDEEEDLLKFLQMLPEKRLSKATPEEEVLTVQKVRDVTKAYQSFEDMLKGFDREDLVALWSLVKERFRFAEPTEDMEKALWVELKRLFEPDKDDVLWKLQRYMHDTLTWRLYGSCGVHHISSTRGHDTYMLTEKRLSIVNCSYGIDTRQKVASRRRHRKIPNLDPTAGIFANLRRRLFKYEFVSLDPRLESRKSAMDSSITLGCNEEADHVKILQSCNGLLFCSGSGSPAFYYVYNPSTNMFKRLLKQENSHDDSYLHATGVLRMAFDPTKSRDYKVVHLFACPLFDLEIQVYSSKTGN</sequence>
<dbReference type="InterPro" id="IPR056924">
    <property type="entry name" value="SH3_Tf2-1"/>
</dbReference>
<reference evidence="6" key="2">
    <citation type="submission" date="2022-01" db="EMBL/GenBank/DDBJ databases">
        <authorList>
            <person name="Yamashiro T."/>
            <person name="Shiraishi A."/>
            <person name="Satake H."/>
            <person name="Nakayama K."/>
        </authorList>
    </citation>
    <scope>NUCLEOTIDE SEQUENCE</scope>
</reference>
<keyword evidence="2" id="KW-0175">Coiled coil</keyword>
<dbReference type="SUPFAM" id="SSF56672">
    <property type="entry name" value="DNA/RNA polymerases"/>
    <property type="match status" value="1"/>
</dbReference>
<dbReference type="InterPro" id="IPR001878">
    <property type="entry name" value="Znf_CCHC"/>
</dbReference>
<feature type="region of interest" description="Disordered" evidence="3">
    <location>
        <begin position="1074"/>
        <end position="1103"/>
    </location>
</feature>
<dbReference type="Gene3D" id="3.30.70.270">
    <property type="match status" value="1"/>
</dbReference>
<dbReference type="Pfam" id="PF24626">
    <property type="entry name" value="SH3_Tf2-1"/>
    <property type="match status" value="1"/>
</dbReference>
<feature type="coiled-coil region" evidence="2">
    <location>
        <begin position="1184"/>
        <end position="1218"/>
    </location>
</feature>
<evidence type="ECO:0000313" key="7">
    <source>
        <dbReference type="Proteomes" id="UP001151760"/>
    </source>
</evidence>
<feature type="domain" description="CCHC-type" evidence="4">
    <location>
        <begin position="1060"/>
        <end position="1074"/>
    </location>
</feature>
<dbReference type="Gene3D" id="3.10.10.10">
    <property type="entry name" value="HIV Type 1 Reverse Transcriptase, subunit A, domain 1"/>
    <property type="match status" value="2"/>
</dbReference>
<keyword evidence="1" id="KW-0863">Zinc-finger</keyword>
<dbReference type="PANTHER" id="PTHR24559:SF427">
    <property type="entry name" value="RNA-DIRECTED DNA POLYMERASE"/>
    <property type="match status" value="1"/>
</dbReference>
<evidence type="ECO:0000259" key="5">
    <source>
        <dbReference type="PROSITE" id="PS50878"/>
    </source>
</evidence>
<accession>A0ABQ5C411</accession>
<name>A0ABQ5C411_9ASTR</name>
<dbReference type="PROSITE" id="PS50878">
    <property type="entry name" value="RT_POL"/>
    <property type="match status" value="1"/>
</dbReference>
<feature type="compositionally biased region" description="Basic and acidic residues" evidence="3">
    <location>
        <begin position="1074"/>
        <end position="1101"/>
    </location>
</feature>
<keyword evidence="1" id="KW-0862">Zinc</keyword>
<reference evidence="6" key="1">
    <citation type="journal article" date="2022" name="Int. J. Mol. Sci.">
        <title>Draft Genome of Tanacetum Coccineum: Genomic Comparison of Closely Related Tanacetum-Family Plants.</title>
        <authorList>
            <person name="Yamashiro T."/>
            <person name="Shiraishi A."/>
            <person name="Nakayama K."/>
            <person name="Satake H."/>
        </authorList>
    </citation>
    <scope>NUCLEOTIDE SEQUENCE</scope>
</reference>
<dbReference type="Gene3D" id="4.10.60.10">
    <property type="entry name" value="Zinc finger, CCHC-type"/>
    <property type="match status" value="1"/>
</dbReference>
<dbReference type="SUPFAM" id="SSF57756">
    <property type="entry name" value="Retrovirus zinc finger-like domains"/>
    <property type="match status" value="1"/>
</dbReference>
<dbReference type="CDD" id="cd01647">
    <property type="entry name" value="RT_LTR"/>
    <property type="match status" value="1"/>
</dbReference>
<gene>
    <name evidence="6" type="ORF">Tco_0891698</name>
</gene>
<proteinExistence type="predicted"/>
<dbReference type="Proteomes" id="UP001151760">
    <property type="component" value="Unassembled WGS sequence"/>
</dbReference>
<dbReference type="PANTHER" id="PTHR24559">
    <property type="entry name" value="TRANSPOSON TY3-I GAG-POL POLYPROTEIN"/>
    <property type="match status" value="1"/>
</dbReference>
<dbReference type="InterPro" id="IPR000477">
    <property type="entry name" value="RT_dom"/>
</dbReference>
<dbReference type="PROSITE" id="PS50158">
    <property type="entry name" value="ZF_CCHC"/>
    <property type="match status" value="1"/>
</dbReference>
<dbReference type="SMART" id="SM00343">
    <property type="entry name" value="ZnF_C2HC"/>
    <property type="match status" value="1"/>
</dbReference>
<dbReference type="Pfam" id="PF00078">
    <property type="entry name" value="RVT_1"/>
    <property type="match status" value="1"/>
</dbReference>
<comment type="caution">
    <text evidence="6">The sequence shown here is derived from an EMBL/GenBank/DDBJ whole genome shotgun (WGS) entry which is preliminary data.</text>
</comment>
<dbReference type="InterPro" id="IPR053134">
    <property type="entry name" value="RNA-dir_DNA_polymerase"/>
</dbReference>
<keyword evidence="7" id="KW-1185">Reference proteome</keyword>